<feature type="compositionally biased region" description="Basic and acidic residues" evidence="1">
    <location>
        <begin position="158"/>
        <end position="180"/>
    </location>
</feature>
<dbReference type="AlphaFoldDB" id="E8ZJU7"/>
<evidence type="ECO:0000313" key="3">
    <source>
        <dbReference type="Proteomes" id="UP000008637"/>
    </source>
</evidence>
<proteinExistence type="predicted"/>
<dbReference type="EMBL" id="FR773153">
    <property type="protein sequence ID" value="CBY93418.1"/>
    <property type="molecule type" value="Genomic_DNA"/>
</dbReference>
<reference evidence="2 3" key="1">
    <citation type="journal article" date="2011" name="J. Bacteriol.">
        <title>Complete genome sequence of Mycoplasma haemofelis, a hemotropic mycoplasma.</title>
        <authorList>
            <person name="Barker E.N."/>
            <person name="Helps C.R."/>
            <person name="Peters I.R."/>
            <person name="Darby A.C."/>
            <person name="Radford A.D."/>
            <person name="Tasker S."/>
        </authorList>
    </citation>
    <scope>NUCLEOTIDE SEQUENCE [LARGE SCALE GENOMIC DNA]</scope>
    <source>
        <strain evidence="2 3">Langford 1</strain>
    </source>
</reference>
<dbReference type="HOGENOM" id="CLU_098620_2_0_14"/>
<dbReference type="OrthoDB" id="9825651at2"/>
<name>E8ZJU7_MYCHL</name>
<accession>E8ZJU7</accession>
<evidence type="ECO:0000256" key="1">
    <source>
        <dbReference type="SAM" id="MobiDB-lite"/>
    </source>
</evidence>
<dbReference type="Proteomes" id="UP000008637">
    <property type="component" value="Chromosome"/>
</dbReference>
<protein>
    <submittedName>
        <fullName evidence="2">Uncharacterized protein</fullName>
    </submittedName>
</protein>
<sequence>MELIQKGLVATLVAGGVGTVGYHTIQKGNGTTLLDHITSKKRELISEDSEWEKKDTPYKTAPQEDLISGLEPRDTTKFKLWERLKKWCTSTGSKVFTNLSDDTYQKFSIWCLKPKTLNETLKNEGLTETTNWTEKVKEFNAEGNTDSGFVKPKPPVTKGEKKPIENKDIEDTCKTEKEKPFRHEYEPPYASVKRWCFDDPNAKPKAVSKNE</sequence>
<keyword evidence="3" id="KW-1185">Reference proteome</keyword>
<gene>
    <name evidence="2" type="ORF">HF1_14100</name>
</gene>
<organism evidence="2 3">
    <name type="scientific">Mycoplasma haemofelis (strain Langford 1)</name>
    <name type="common">Haemobartonella felis</name>
    <dbReference type="NCBI Taxonomy" id="941640"/>
    <lineage>
        <taxon>Bacteria</taxon>
        <taxon>Bacillati</taxon>
        <taxon>Mycoplasmatota</taxon>
        <taxon>Mollicutes</taxon>
        <taxon>Mycoplasmataceae</taxon>
        <taxon>Mycoplasma</taxon>
    </lineage>
</organism>
<evidence type="ECO:0000313" key="2">
    <source>
        <dbReference type="EMBL" id="CBY93418.1"/>
    </source>
</evidence>
<feature type="region of interest" description="Disordered" evidence="1">
    <location>
        <begin position="143"/>
        <end position="180"/>
    </location>
</feature>
<dbReference type="KEGG" id="mha:HF1_14100"/>